<dbReference type="InterPro" id="IPR011990">
    <property type="entry name" value="TPR-like_helical_dom_sf"/>
</dbReference>
<feature type="region of interest" description="Disordered" evidence="4">
    <location>
        <begin position="69"/>
        <end position="102"/>
    </location>
</feature>
<comment type="similarity">
    <text evidence="3">Belongs to the AAA ATPase family.</text>
</comment>
<dbReference type="InterPro" id="IPR003960">
    <property type="entry name" value="ATPase_AAA_CS"/>
</dbReference>
<dbReference type="SMART" id="SM00382">
    <property type="entry name" value="AAA"/>
    <property type="match status" value="1"/>
</dbReference>
<dbReference type="PROSITE" id="PS00674">
    <property type="entry name" value="AAA"/>
    <property type="match status" value="1"/>
</dbReference>
<evidence type="ECO:0000313" key="7">
    <source>
        <dbReference type="Proteomes" id="UP001165283"/>
    </source>
</evidence>
<proteinExistence type="inferred from homology"/>
<name>A0ABT1A980_9PSEU</name>
<dbReference type="InterPro" id="IPR041569">
    <property type="entry name" value="AAA_lid_3"/>
</dbReference>
<keyword evidence="7" id="KW-1185">Reference proteome</keyword>
<dbReference type="Pfam" id="PF14559">
    <property type="entry name" value="TPR_19"/>
    <property type="match status" value="1"/>
</dbReference>
<evidence type="ECO:0000259" key="5">
    <source>
        <dbReference type="SMART" id="SM00382"/>
    </source>
</evidence>
<dbReference type="SUPFAM" id="SSF52540">
    <property type="entry name" value="P-loop containing nucleoside triphosphate hydrolases"/>
    <property type="match status" value="1"/>
</dbReference>
<dbReference type="Gene3D" id="1.25.40.10">
    <property type="entry name" value="Tetratricopeptide repeat domain"/>
    <property type="match status" value="1"/>
</dbReference>
<feature type="compositionally biased region" description="Pro residues" evidence="4">
    <location>
        <begin position="79"/>
        <end position="88"/>
    </location>
</feature>
<feature type="domain" description="AAA+ ATPase" evidence="5">
    <location>
        <begin position="177"/>
        <end position="315"/>
    </location>
</feature>
<evidence type="ECO:0000256" key="1">
    <source>
        <dbReference type="ARBA" id="ARBA00022741"/>
    </source>
</evidence>
<dbReference type="InterPro" id="IPR003959">
    <property type="entry name" value="ATPase_AAA_core"/>
</dbReference>
<dbReference type="RefSeq" id="WP_252444423.1">
    <property type="nucleotide sequence ID" value="NZ_JAGSOV010000068.1"/>
</dbReference>
<dbReference type="InterPro" id="IPR003593">
    <property type="entry name" value="AAA+_ATPase"/>
</dbReference>
<dbReference type="Pfam" id="PF00004">
    <property type="entry name" value="AAA"/>
    <property type="match status" value="1"/>
</dbReference>
<evidence type="ECO:0000256" key="4">
    <source>
        <dbReference type="SAM" id="MobiDB-lite"/>
    </source>
</evidence>
<evidence type="ECO:0000256" key="3">
    <source>
        <dbReference type="RuleBase" id="RU003651"/>
    </source>
</evidence>
<organism evidence="6 7">
    <name type="scientific">Pseudonocardia humida</name>
    <dbReference type="NCBI Taxonomy" id="2800819"/>
    <lineage>
        <taxon>Bacteria</taxon>
        <taxon>Bacillati</taxon>
        <taxon>Actinomycetota</taxon>
        <taxon>Actinomycetes</taxon>
        <taxon>Pseudonocardiales</taxon>
        <taxon>Pseudonocardiaceae</taxon>
        <taxon>Pseudonocardia</taxon>
    </lineage>
</organism>
<dbReference type="InterPro" id="IPR050168">
    <property type="entry name" value="AAA_ATPase_domain"/>
</dbReference>
<reference evidence="6" key="1">
    <citation type="submission" date="2021-04" db="EMBL/GenBank/DDBJ databases">
        <title>Pseudonocardia sp. nov., isolated from sandy soil of mangrove forest.</title>
        <authorList>
            <person name="Zan Z."/>
            <person name="Huang R."/>
            <person name="Liu W."/>
        </authorList>
    </citation>
    <scope>NUCLEOTIDE SEQUENCE</scope>
    <source>
        <strain evidence="6">S2-4</strain>
    </source>
</reference>
<keyword evidence="2 3" id="KW-0067">ATP-binding</keyword>
<evidence type="ECO:0000313" key="6">
    <source>
        <dbReference type="EMBL" id="MCO1659590.1"/>
    </source>
</evidence>
<dbReference type="PANTHER" id="PTHR23077:SF171">
    <property type="entry name" value="NUCLEAR VALOSIN-CONTAINING PROTEIN-LIKE"/>
    <property type="match status" value="1"/>
</dbReference>
<sequence length="425" mass="45445">MSTDAPDPLLTSLLAAVDAAPDDVPLRLHVAELLLARGRGAEALQHCSRALTAAPGDPPARGLLRRGTAALAAPQSPQSRPPAVPPAAPAAGGTERPPARPDFDWRQAEEDVADVPQLEPAFVEEAGDPVVEDVLHAAPTVRLADVGGMEQVKQRLELSFLGPMRNPEMAKAFGKGLAGGLLLYGPPGCGKTFLARAVAGELGAGFSEVGISDVLDMWMGRSERNLAEIFRVARRKAPHVLFLDEIDALGQKRSHLTHSAGLRNVVNQLLTEMDSLSGKNDGVFVLGATNHPWDIDSALRRPGRFDRMLLVLPPDEPAREAILRHNLHKRPIEGIDLGKLVKATDGYSGADLAHLCDTAAERALADSVRTGRVRPLTTKDVLTAAREVQPSTGPWFATARNVALFGNSDGSYDELAAYLKKNRKL</sequence>
<feature type="compositionally biased region" description="Low complexity" evidence="4">
    <location>
        <begin position="69"/>
        <end position="78"/>
    </location>
</feature>
<keyword evidence="1 3" id="KW-0547">Nucleotide-binding</keyword>
<dbReference type="Proteomes" id="UP001165283">
    <property type="component" value="Unassembled WGS sequence"/>
</dbReference>
<dbReference type="EMBL" id="JAGSOV010000068">
    <property type="protein sequence ID" value="MCO1659590.1"/>
    <property type="molecule type" value="Genomic_DNA"/>
</dbReference>
<dbReference type="SUPFAM" id="SSF48452">
    <property type="entry name" value="TPR-like"/>
    <property type="match status" value="1"/>
</dbReference>
<accession>A0ABT1A980</accession>
<gene>
    <name evidence="6" type="ORF">KDL28_31425</name>
</gene>
<dbReference type="Pfam" id="PF17862">
    <property type="entry name" value="AAA_lid_3"/>
    <property type="match status" value="1"/>
</dbReference>
<dbReference type="Gene3D" id="3.40.50.300">
    <property type="entry name" value="P-loop containing nucleotide triphosphate hydrolases"/>
    <property type="match status" value="1"/>
</dbReference>
<evidence type="ECO:0000256" key="2">
    <source>
        <dbReference type="ARBA" id="ARBA00022840"/>
    </source>
</evidence>
<comment type="caution">
    <text evidence="6">The sequence shown here is derived from an EMBL/GenBank/DDBJ whole genome shotgun (WGS) entry which is preliminary data.</text>
</comment>
<dbReference type="PANTHER" id="PTHR23077">
    <property type="entry name" value="AAA-FAMILY ATPASE"/>
    <property type="match status" value="1"/>
</dbReference>
<protein>
    <submittedName>
        <fullName evidence="6">AAA family ATPase</fullName>
    </submittedName>
</protein>
<dbReference type="InterPro" id="IPR027417">
    <property type="entry name" value="P-loop_NTPase"/>
</dbReference>
<dbReference type="Gene3D" id="1.10.8.60">
    <property type="match status" value="1"/>
</dbReference>